<dbReference type="GO" id="GO:0015833">
    <property type="term" value="P:peptide transport"/>
    <property type="evidence" value="ECO:0007669"/>
    <property type="project" value="TreeGrafter"/>
</dbReference>
<evidence type="ECO:0000256" key="3">
    <source>
        <dbReference type="ARBA" id="ARBA00022729"/>
    </source>
</evidence>
<dbReference type="InterPro" id="IPR000914">
    <property type="entry name" value="SBP_5_dom"/>
</dbReference>
<protein>
    <recommendedName>
        <fullName evidence="5">Solute-binding protein family 5 domain-containing protein</fullName>
    </recommendedName>
</protein>
<dbReference type="InterPro" id="IPR039424">
    <property type="entry name" value="SBP_5"/>
</dbReference>
<dbReference type="PANTHER" id="PTHR30290:SF64">
    <property type="entry name" value="ABC TRANSPORTER PERIPLASMIC BINDING PROTEIN"/>
    <property type="match status" value="1"/>
</dbReference>
<dbReference type="SUPFAM" id="SSF53850">
    <property type="entry name" value="Periplasmic binding protein-like II"/>
    <property type="match status" value="1"/>
</dbReference>
<dbReference type="OrthoDB" id="9803988at2"/>
<accession>A0A1W6N5T7</accession>
<evidence type="ECO:0000256" key="2">
    <source>
        <dbReference type="ARBA" id="ARBA00005695"/>
    </source>
</evidence>
<dbReference type="PIRSF" id="PIRSF002741">
    <property type="entry name" value="MppA"/>
    <property type="match status" value="1"/>
</dbReference>
<feature type="chain" id="PRO_5012890684" description="Solute-binding protein family 5 domain-containing protein" evidence="4">
    <location>
        <begin position="25"/>
        <end position="612"/>
    </location>
</feature>
<reference evidence="6 7" key="1">
    <citation type="submission" date="2014-06" db="EMBL/GenBank/DDBJ databases">
        <title>The genome of the endonuclear symbiont Nucleicultrix amoebiphila.</title>
        <authorList>
            <person name="Schulz F."/>
            <person name="Horn M."/>
        </authorList>
    </citation>
    <scope>NUCLEOTIDE SEQUENCE [LARGE SCALE GENOMIC DNA]</scope>
    <source>
        <strain evidence="6 7">FS5</strain>
    </source>
</reference>
<comment type="similarity">
    <text evidence="2">Belongs to the bacterial solute-binding protein 5 family.</text>
</comment>
<feature type="signal peptide" evidence="4">
    <location>
        <begin position="1"/>
        <end position="24"/>
    </location>
</feature>
<dbReference type="RefSeq" id="WP_085784688.1">
    <property type="nucleotide sequence ID" value="NZ_CP008743.1"/>
</dbReference>
<evidence type="ECO:0000256" key="1">
    <source>
        <dbReference type="ARBA" id="ARBA00004418"/>
    </source>
</evidence>
<dbReference type="KEGG" id="naf:GQ61_07470"/>
<dbReference type="GO" id="GO:0043190">
    <property type="term" value="C:ATP-binding cassette (ABC) transporter complex"/>
    <property type="evidence" value="ECO:0007669"/>
    <property type="project" value="InterPro"/>
</dbReference>
<comment type="subcellular location">
    <subcellularLocation>
        <location evidence="1">Periplasm</location>
    </subcellularLocation>
</comment>
<dbReference type="CDD" id="cd08497">
    <property type="entry name" value="MbnE-like"/>
    <property type="match status" value="1"/>
</dbReference>
<keyword evidence="3 4" id="KW-0732">Signal</keyword>
<evidence type="ECO:0000313" key="6">
    <source>
        <dbReference type="EMBL" id="ARN85148.1"/>
    </source>
</evidence>
<dbReference type="Gene3D" id="3.40.190.10">
    <property type="entry name" value="Periplasmic binding protein-like II"/>
    <property type="match status" value="1"/>
</dbReference>
<name>A0A1W6N5T7_9PROT</name>
<feature type="domain" description="Solute-binding protein family 5" evidence="5">
    <location>
        <begin position="107"/>
        <end position="507"/>
    </location>
</feature>
<dbReference type="STRING" id="1414854.GQ61_07470"/>
<keyword evidence="7" id="KW-1185">Reference proteome</keyword>
<organism evidence="6 7">
    <name type="scientific">Candidatus Nucleicultrix amoebiphila FS5</name>
    <dbReference type="NCBI Taxonomy" id="1414854"/>
    <lineage>
        <taxon>Bacteria</taxon>
        <taxon>Pseudomonadati</taxon>
        <taxon>Pseudomonadota</taxon>
        <taxon>Alphaproteobacteria</taxon>
        <taxon>Holosporales</taxon>
        <taxon>Candidatus Nucleicultricaceae</taxon>
        <taxon>Candidatus Nucleicultrix</taxon>
    </lineage>
</organism>
<dbReference type="PANTHER" id="PTHR30290">
    <property type="entry name" value="PERIPLASMIC BINDING COMPONENT OF ABC TRANSPORTER"/>
    <property type="match status" value="1"/>
</dbReference>
<dbReference type="GO" id="GO:0030288">
    <property type="term" value="C:outer membrane-bounded periplasmic space"/>
    <property type="evidence" value="ECO:0007669"/>
    <property type="project" value="TreeGrafter"/>
</dbReference>
<dbReference type="Proteomes" id="UP000237351">
    <property type="component" value="Chromosome"/>
</dbReference>
<gene>
    <name evidence="6" type="ORF">GQ61_07470</name>
</gene>
<dbReference type="GO" id="GO:0042884">
    <property type="term" value="P:microcin transport"/>
    <property type="evidence" value="ECO:0007669"/>
    <property type="project" value="TreeGrafter"/>
</dbReference>
<dbReference type="EMBL" id="CP008743">
    <property type="protein sequence ID" value="ARN85148.1"/>
    <property type="molecule type" value="Genomic_DNA"/>
</dbReference>
<dbReference type="Gene3D" id="3.10.105.10">
    <property type="entry name" value="Dipeptide-binding Protein, Domain 3"/>
    <property type="match status" value="1"/>
</dbReference>
<evidence type="ECO:0000313" key="7">
    <source>
        <dbReference type="Proteomes" id="UP000237351"/>
    </source>
</evidence>
<dbReference type="Pfam" id="PF00496">
    <property type="entry name" value="SBP_bac_5"/>
    <property type="match status" value="1"/>
</dbReference>
<proteinExistence type="inferred from homology"/>
<evidence type="ECO:0000259" key="5">
    <source>
        <dbReference type="Pfam" id="PF00496"/>
    </source>
</evidence>
<dbReference type="AlphaFoldDB" id="A0A1W6N5T7"/>
<dbReference type="GO" id="GO:1904680">
    <property type="term" value="F:peptide transmembrane transporter activity"/>
    <property type="evidence" value="ECO:0007669"/>
    <property type="project" value="TreeGrafter"/>
</dbReference>
<dbReference type="InterPro" id="IPR030678">
    <property type="entry name" value="Peptide/Ni-bd"/>
</dbReference>
<evidence type="ECO:0000256" key="4">
    <source>
        <dbReference type="SAM" id="SignalP"/>
    </source>
</evidence>
<sequence length="612" mass="70358">MLKKVFFGFVASLIITLAFHPAQAEKKHGLAMHGEPKYPKDFNCFDGVNPNAPKGGNLKLAVIGTFDSTNPYINKGTPPAGISLYSEKLIFEPLMKRSPDEPLTQYGLIAESIEVAPDRSWIIFHLRPEAKWSDGTPLTADDVIFSHAIQRDKGRFNLRSLYQRVEKSEKLSTHSVKFTFKKDADGTYDAELPIVIGMMNILPKHIIEKGDFEKNLWDPVIGSGPYRVKEMSLGKYIIYERRPDYWGKDLTVNKGLFNFDTIRYDFYLDSRVAFEAFKAGNYDFRAESDYPLWVTGYDFKAVKEGKVKKLELEHKQPVGMKAFVFNTRKPYFADRTVRKALFYAFDFEWLNKNLLHNAYTRTRSFFDNTELANTATPKDQELKILNEFKDKLPSELFVQEFNCPQTDASGKNRENLKIARELLKNAGWVFKNNKLVNAATGKPFVFEILLYSKDDTKTAQAYARNLKLLGITANIRVVDPAQFENRRLNFDFDMIIHFWGHSLSPGNEQKLYWNSVAADTPASRNYAGAKDPVIDELAKRLVEAKTREDLVTYAQALDRVLVWGYYVVPLFHQNKYYIAYWDKINHPKHIPGAPLMGISCLWSKDAEEKKQK</sequence>